<dbReference type="OrthoDB" id="680290at2"/>
<proteinExistence type="predicted"/>
<sequence length="191" mass="20750">MAGDTIQIGAKAFYKSIAANTSNATSNSMLSAIVEAFGSFGVVNAVHAGIDGNSILATSFTTSEYEQLISKDPDENLSKPKAYLNDVLFDDMFNMVDEKSGVKQVKGTPDELQTLSVDKLPIKKTDFYIFIQDVLSSLQLETINGFQPTIAPGNPASQDNTVVNNTNYVKAAKIQELNPDFPFPCFKTFIC</sequence>
<dbReference type="AlphaFoldDB" id="A0A3E1P821"/>
<comment type="caution">
    <text evidence="1">The sequence shown here is derived from an EMBL/GenBank/DDBJ whole genome shotgun (WGS) entry which is preliminary data.</text>
</comment>
<organism evidence="1 2">
    <name type="scientific">Chitinophaga silvisoli</name>
    <dbReference type="NCBI Taxonomy" id="2291814"/>
    <lineage>
        <taxon>Bacteria</taxon>
        <taxon>Pseudomonadati</taxon>
        <taxon>Bacteroidota</taxon>
        <taxon>Chitinophagia</taxon>
        <taxon>Chitinophagales</taxon>
        <taxon>Chitinophagaceae</taxon>
        <taxon>Chitinophaga</taxon>
    </lineage>
</organism>
<dbReference type="EMBL" id="QTJV01000001">
    <property type="protein sequence ID" value="RFM36230.1"/>
    <property type="molecule type" value="Genomic_DNA"/>
</dbReference>
<dbReference type="RefSeq" id="WP_116851557.1">
    <property type="nucleotide sequence ID" value="NZ_QTJV01000001.1"/>
</dbReference>
<evidence type="ECO:0000313" key="1">
    <source>
        <dbReference type="EMBL" id="RFM36230.1"/>
    </source>
</evidence>
<keyword evidence="2" id="KW-1185">Reference proteome</keyword>
<accession>A0A3E1P821</accession>
<protein>
    <submittedName>
        <fullName evidence="1">Uncharacterized protein</fullName>
    </submittedName>
</protein>
<name>A0A3E1P821_9BACT</name>
<gene>
    <name evidence="1" type="ORF">DXN04_01605</name>
</gene>
<reference evidence="1 2" key="1">
    <citation type="submission" date="2018-08" db="EMBL/GenBank/DDBJ databases">
        <title>Chitinophaga sp. K20C18050901, a novel bacterium isolated from forest soil.</title>
        <authorList>
            <person name="Wang C."/>
        </authorList>
    </citation>
    <scope>NUCLEOTIDE SEQUENCE [LARGE SCALE GENOMIC DNA]</scope>
    <source>
        <strain evidence="1 2">K20C18050901</strain>
    </source>
</reference>
<evidence type="ECO:0000313" key="2">
    <source>
        <dbReference type="Proteomes" id="UP000261174"/>
    </source>
</evidence>
<dbReference type="Proteomes" id="UP000261174">
    <property type="component" value="Unassembled WGS sequence"/>
</dbReference>